<organism evidence="1 2">
    <name type="scientific">Flemingia macrophylla</name>
    <dbReference type="NCBI Taxonomy" id="520843"/>
    <lineage>
        <taxon>Eukaryota</taxon>
        <taxon>Viridiplantae</taxon>
        <taxon>Streptophyta</taxon>
        <taxon>Embryophyta</taxon>
        <taxon>Tracheophyta</taxon>
        <taxon>Spermatophyta</taxon>
        <taxon>Magnoliopsida</taxon>
        <taxon>eudicotyledons</taxon>
        <taxon>Gunneridae</taxon>
        <taxon>Pentapetalae</taxon>
        <taxon>rosids</taxon>
        <taxon>fabids</taxon>
        <taxon>Fabales</taxon>
        <taxon>Fabaceae</taxon>
        <taxon>Papilionoideae</taxon>
        <taxon>50 kb inversion clade</taxon>
        <taxon>NPAAA clade</taxon>
        <taxon>indigoferoid/millettioid clade</taxon>
        <taxon>Phaseoleae</taxon>
        <taxon>Flemingia</taxon>
    </lineage>
</organism>
<proteinExistence type="predicted"/>
<name>A0ABD1M267_9FABA</name>
<keyword evidence="2" id="KW-1185">Reference proteome</keyword>
<dbReference type="AlphaFoldDB" id="A0ABD1M267"/>
<accession>A0ABD1M267</accession>
<reference evidence="1 2" key="1">
    <citation type="submission" date="2024-08" db="EMBL/GenBank/DDBJ databases">
        <title>Insights into the chromosomal genome structure of Flemingia macrophylla.</title>
        <authorList>
            <person name="Ding Y."/>
            <person name="Zhao Y."/>
            <person name="Bi W."/>
            <person name="Wu M."/>
            <person name="Zhao G."/>
            <person name="Gong Y."/>
            <person name="Li W."/>
            <person name="Zhang P."/>
        </authorList>
    </citation>
    <scope>NUCLEOTIDE SEQUENCE [LARGE SCALE GENOMIC DNA]</scope>
    <source>
        <strain evidence="1">DYQJB</strain>
        <tissue evidence="1">Leaf</tissue>
    </source>
</reference>
<sequence length="72" mass="7951">MSCLLEDGTQRPSMHNVVGMLESVLQLQDGVVNGVMESGECSHDSKESCRMIHEHASSMMNVFSEIKDPKGR</sequence>
<protein>
    <submittedName>
        <fullName evidence="1">Uncharacterized protein</fullName>
    </submittedName>
</protein>
<comment type="caution">
    <text evidence="1">The sequence shown here is derived from an EMBL/GenBank/DDBJ whole genome shotgun (WGS) entry which is preliminary data.</text>
</comment>
<gene>
    <name evidence="1" type="ORF">Fmac_017402</name>
</gene>
<evidence type="ECO:0000313" key="2">
    <source>
        <dbReference type="Proteomes" id="UP001603857"/>
    </source>
</evidence>
<dbReference type="Proteomes" id="UP001603857">
    <property type="component" value="Unassembled WGS sequence"/>
</dbReference>
<dbReference type="EMBL" id="JBGMDY010000006">
    <property type="protein sequence ID" value="KAL2329821.1"/>
    <property type="molecule type" value="Genomic_DNA"/>
</dbReference>
<evidence type="ECO:0000313" key="1">
    <source>
        <dbReference type="EMBL" id="KAL2329821.1"/>
    </source>
</evidence>